<dbReference type="Proteomes" id="UP001337681">
    <property type="component" value="Unassembled WGS sequence"/>
</dbReference>
<proteinExistence type="predicted"/>
<dbReference type="EMBL" id="JAZDQU010000002">
    <property type="protein sequence ID" value="MEE1885869.1"/>
    <property type="molecule type" value="Genomic_DNA"/>
</dbReference>
<dbReference type="RefSeq" id="WP_330146760.1">
    <property type="nucleotide sequence ID" value="NZ_JAZDQU010000002.1"/>
</dbReference>
<protein>
    <submittedName>
        <fullName evidence="1">GLPGLI family protein</fullName>
    </submittedName>
</protein>
<name>A0ABU7H3N9_9SPHI</name>
<dbReference type="Pfam" id="PF09697">
    <property type="entry name" value="Porph_ging"/>
    <property type="match status" value="1"/>
</dbReference>
<reference evidence="1 2" key="1">
    <citation type="submission" date="2024-01" db="EMBL/GenBank/DDBJ databases">
        <title>Pedobacter sp. nov., isolated from oil-contaminated soil.</title>
        <authorList>
            <person name="Le N.T.T."/>
        </authorList>
    </citation>
    <scope>NUCLEOTIDE SEQUENCE [LARGE SCALE GENOMIC DNA]</scope>
    <source>
        <strain evidence="1 2">VNH31</strain>
    </source>
</reference>
<evidence type="ECO:0000313" key="2">
    <source>
        <dbReference type="Proteomes" id="UP001337681"/>
    </source>
</evidence>
<sequence>MKRILIICIALFVVQKGTAQESFNSRGKITFEKSVNQKRVLDDSDWFPSEYKDRISTYKKSNWEYQFNDTHALYKEGEKNAVSNEFMFYTSGGNGQFYTQFKDGKRIFVKDISSVPYLLTDTIPKLDWKILPEIRMIAGYETRKATAVFNDTVTVVAFYTDQILTQGGPEGFTGLPGMILGLAIPRYFTTWFATKIEILPETALKIQPPTKGQKVDNEKDYAKMLDIFLRWTDDKVKPSPEEIRRRIYSFTL</sequence>
<accession>A0ABU7H3N9</accession>
<keyword evidence="2" id="KW-1185">Reference proteome</keyword>
<dbReference type="InterPro" id="IPR005901">
    <property type="entry name" value="GLPGLI"/>
</dbReference>
<gene>
    <name evidence="1" type="ORF">VRU49_10615</name>
</gene>
<organism evidence="1 2">
    <name type="scientific">Pedobacter flavus</name>
    <dbReference type="NCBI Taxonomy" id="3113906"/>
    <lineage>
        <taxon>Bacteria</taxon>
        <taxon>Pseudomonadati</taxon>
        <taxon>Bacteroidota</taxon>
        <taxon>Sphingobacteriia</taxon>
        <taxon>Sphingobacteriales</taxon>
        <taxon>Sphingobacteriaceae</taxon>
        <taxon>Pedobacter</taxon>
    </lineage>
</organism>
<comment type="caution">
    <text evidence="1">The sequence shown here is derived from an EMBL/GenBank/DDBJ whole genome shotgun (WGS) entry which is preliminary data.</text>
</comment>
<dbReference type="NCBIfam" id="TIGR01200">
    <property type="entry name" value="GLPGLI"/>
    <property type="match status" value="1"/>
</dbReference>
<evidence type="ECO:0000313" key="1">
    <source>
        <dbReference type="EMBL" id="MEE1885869.1"/>
    </source>
</evidence>